<dbReference type="Pfam" id="PF05144">
    <property type="entry name" value="Phage_CRI"/>
    <property type="match status" value="1"/>
</dbReference>
<sequence length="351" mass="40818">VGIISSNQFHFWLPYCLFELTSDEEPPVYDTINLYLETSGIQIEDLLIKLDWYNEPKVGIRSGKLTVVGGIENQSTENRNIGKMYIRFSDTYPQKLSVSGSLAKFHYGDNLQKLTRSETQKAIEKLSERLSVNLKPAKVQRLDLGANLIMNRPCSEYQSLLNEVPRMLRSTVNSKSNSVYFKNSQRTIILYDKIEDCRWLKVEIPELFRGRNVLRYELRFKKNISVQFKGQTITAETLYSEPFYIEILNRWRESYFAISRNEGFKMKEDIDIHKPQDLLKHFAAIGIQQLGTGKVLDMLDNSRQSGKLTKMQVHRLKAKINEITSTPELVEPNDCIKELDKKVNREVLCYR</sequence>
<feature type="non-terminal residue" evidence="2">
    <location>
        <position position="1"/>
    </location>
</feature>
<organism evidence="2">
    <name type="scientific">marine metagenome</name>
    <dbReference type="NCBI Taxonomy" id="408172"/>
    <lineage>
        <taxon>unclassified sequences</taxon>
        <taxon>metagenomes</taxon>
        <taxon>ecological metagenomes</taxon>
    </lineage>
</organism>
<reference evidence="2" key="1">
    <citation type="submission" date="2018-05" db="EMBL/GenBank/DDBJ databases">
        <authorList>
            <person name="Lanie J.A."/>
            <person name="Ng W.-L."/>
            <person name="Kazmierczak K.M."/>
            <person name="Andrzejewski T.M."/>
            <person name="Davidsen T.M."/>
            <person name="Wayne K.J."/>
            <person name="Tettelin H."/>
            <person name="Glass J.I."/>
            <person name="Rusch D."/>
            <person name="Podicherti R."/>
            <person name="Tsui H.-C.T."/>
            <person name="Winkler M.E."/>
        </authorList>
    </citation>
    <scope>NUCLEOTIDE SEQUENCE</scope>
</reference>
<gene>
    <name evidence="2" type="ORF">METZ01_LOCUS148405</name>
</gene>
<dbReference type="GO" id="GO:0006260">
    <property type="term" value="P:DNA replication"/>
    <property type="evidence" value="ECO:0007669"/>
    <property type="project" value="InterPro"/>
</dbReference>
<dbReference type="AlphaFoldDB" id="A0A382A2U3"/>
<proteinExistence type="predicted"/>
<protein>
    <recommendedName>
        <fullName evidence="1">Replication-associated protein G2P N-terminal domain-containing protein</fullName>
    </recommendedName>
</protein>
<dbReference type="InterPro" id="IPR022686">
    <property type="entry name" value="G2P_N"/>
</dbReference>
<accession>A0A382A2U3</accession>
<name>A0A382A2U3_9ZZZZ</name>
<evidence type="ECO:0000313" key="2">
    <source>
        <dbReference type="EMBL" id="SVA95551.1"/>
    </source>
</evidence>
<evidence type="ECO:0000259" key="1">
    <source>
        <dbReference type="Pfam" id="PF05144"/>
    </source>
</evidence>
<dbReference type="EMBL" id="UINC01023589">
    <property type="protein sequence ID" value="SVA95551.1"/>
    <property type="molecule type" value="Genomic_DNA"/>
</dbReference>
<feature type="domain" description="Replication-associated protein G2P N-terminal" evidence="1">
    <location>
        <begin position="79"/>
        <end position="229"/>
    </location>
</feature>